<keyword evidence="21" id="KW-1185">Reference proteome</keyword>
<dbReference type="AlphaFoldDB" id="A0A9Q1J244"/>
<keyword evidence="12" id="KW-0472">Membrane</keyword>
<dbReference type="PROSITE" id="PS51412">
    <property type="entry name" value="MACPF_2"/>
    <property type="match status" value="1"/>
</dbReference>
<keyword evidence="10" id="KW-1133">Transmembrane helix</keyword>
<comment type="caution">
    <text evidence="20">The sequence shown here is derived from an EMBL/GenBank/DDBJ whole genome shotgun (WGS) entry which is preliminary data.</text>
</comment>
<dbReference type="SMART" id="SM00457">
    <property type="entry name" value="MACPF"/>
    <property type="match status" value="1"/>
</dbReference>
<dbReference type="InterPro" id="IPR039707">
    <property type="entry name" value="MPEG1"/>
</dbReference>
<keyword evidence="9" id="KW-0391">Immunity</keyword>
<keyword evidence="14" id="KW-0325">Glycoprotein</keyword>
<organism evidence="20 21">
    <name type="scientific">Synaphobranchus kaupii</name>
    <name type="common">Kaup's arrowtooth eel</name>
    <dbReference type="NCBI Taxonomy" id="118154"/>
    <lineage>
        <taxon>Eukaryota</taxon>
        <taxon>Metazoa</taxon>
        <taxon>Chordata</taxon>
        <taxon>Craniata</taxon>
        <taxon>Vertebrata</taxon>
        <taxon>Euteleostomi</taxon>
        <taxon>Actinopterygii</taxon>
        <taxon>Neopterygii</taxon>
        <taxon>Teleostei</taxon>
        <taxon>Anguilliformes</taxon>
        <taxon>Synaphobranchidae</taxon>
        <taxon>Synaphobranchus</taxon>
    </lineage>
</organism>
<dbReference type="PANTHER" id="PTHR31463:SF4">
    <property type="entry name" value="MACROPHAGE-EXPRESSED GENE 1 PROTEIN"/>
    <property type="match status" value="1"/>
</dbReference>
<comment type="similarity">
    <text evidence="2">Belongs to the MPEG1 family.</text>
</comment>
<evidence type="ECO:0000313" key="20">
    <source>
        <dbReference type="EMBL" id="KAJ8362973.1"/>
    </source>
</evidence>
<evidence type="ECO:0000256" key="12">
    <source>
        <dbReference type="ARBA" id="ARBA00023136"/>
    </source>
</evidence>
<keyword evidence="15" id="KW-0968">Cytoplasmic vesicle</keyword>
<evidence type="ECO:0000256" key="9">
    <source>
        <dbReference type="ARBA" id="ARBA00022859"/>
    </source>
</evidence>
<evidence type="ECO:0000256" key="18">
    <source>
        <dbReference type="ARBA" id="ARBA00045689"/>
    </source>
</evidence>
<keyword evidence="5" id="KW-0399">Innate immunity</keyword>
<dbReference type="GO" id="GO:0042742">
    <property type="term" value="P:defense response to bacterium"/>
    <property type="evidence" value="ECO:0007669"/>
    <property type="project" value="TreeGrafter"/>
</dbReference>
<protein>
    <recommendedName>
        <fullName evidence="3">Macrophage-expressed gene 1 protein</fullName>
    </recommendedName>
    <alternativeName>
        <fullName evidence="16">Perforin-2</fullName>
    </alternativeName>
</protein>
<dbReference type="GO" id="GO:0030670">
    <property type="term" value="C:phagocytic vesicle membrane"/>
    <property type="evidence" value="ECO:0007669"/>
    <property type="project" value="UniProtKB-SubCell"/>
</dbReference>
<dbReference type="CDD" id="cd22579">
    <property type="entry name" value="MPEG1_P2"/>
    <property type="match status" value="1"/>
</dbReference>
<evidence type="ECO:0000256" key="3">
    <source>
        <dbReference type="ARBA" id="ARBA00021365"/>
    </source>
</evidence>
<keyword evidence="7" id="KW-0732">Signal</keyword>
<evidence type="ECO:0000256" key="5">
    <source>
        <dbReference type="ARBA" id="ARBA00022588"/>
    </source>
</evidence>
<dbReference type="EMBL" id="JAINUF010000004">
    <property type="protein sequence ID" value="KAJ8362973.1"/>
    <property type="molecule type" value="Genomic_DNA"/>
</dbReference>
<evidence type="ECO:0000313" key="21">
    <source>
        <dbReference type="Proteomes" id="UP001152622"/>
    </source>
</evidence>
<dbReference type="InterPro" id="IPR020864">
    <property type="entry name" value="MACPF"/>
</dbReference>
<keyword evidence="11" id="KW-1064">Adaptive immunity</keyword>
<comment type="subcellular location">
    <subcellularLocation>
        <location evidence="1">Cytoplasmic vesicle</location>
        <location evidence="1">Phagosome membrane</location>
        <topology evidence="1">Multi-pass membrane protein</topology>
    </subcellularLocation>
</comment>
<evidence type="ECO:0000256" key="1">
    <source>
        <dbReference type="ARBA" id="ARBA00004265"/>
    </source>
</evidence>
<evidence type="ECO:0000256" key="13">
    <source>
        <dbReference type="ARBA" id="ARBA00023157"/>
    </source>
</evidence>
<feature type="domain" description="MACPF" evidence="19">
    <location>
        <begin position="1"/>
        <end position="283"/>
    </location>
</feature>
<keyword evidence="4" id="KW-1134">Transmembrane beta strand</keyword>
<name>A0A9Q1J244_SYNKA</name>
<evidence type="ECO:0000256" key="6">
    <source>
        <dbReference type="ARBA" id="ARBA00022692"/>
    </source>
</evidence>
<evidence type="ECO:0000256" key="7">
    <source>
        <dbReference type="ARBA" id="ARBA00022729"/>
    </source>
</evidence>
<keyword evidence="6" id="KW-0812">Transmembrane</keyword>
<keyword evidence="8" id="KW-0832">Ubl conjugation</keyword>
<evidence type="ECO:0000256" key="15">
    <source>
        <dbReference type="ARBA" id="ARBA00023329"/>
    </source>
</evidence>
<gene>
    <name evidence="20" type="ORF">SKAU_G00118040</name>
</gene>
<comment type="function">
    <text evidence="18">Pore-forming protein involved in both innate and adaptive immunity. Plays a central role in antigen cross-presentation in dendritic cells by forming a pore in antigen-containing compartments, thereby promoting delivery of antigens for cross-presentation. Also involved in innate immune response following bacterial infection; shows antibacterial activity against a wide spectrum of Gram-positive, Gram-negative and acid-fast bacteria. Reduces the viability of the intracytosolic pathogen L.monocytogenes by inhibiting acidification of the phagocytic vacuole of host cells which restricts bacterial translocation from the vacuole to the cytosol. Required for the antibacterial activity of reactive oxygen species and nitric oxide.</text>
</comment>
<evidence type="ECO:0000259" key="19">
    <source>
        <dbReference type="PROSITE" id="PS51412"/>
    </source>
</evidence>
<reference evidence="20" key="1">
    <citation type="journal article" date="2023" name="Science">
        <title>Genome structures resolve the early diversification of teleost fishes.</title>
        <authorList>
            <person name="Parey E."/>
            <person name="Louis A."/>
            <person name="Montfort J."/>
            <person name="Bouchez O."/>
            <person name="Roques C."/>
            <person name="Iampietro C."/>
            <person name="Lluch J."/>
            <person name="Castinel A."/>
            <person name="Donnadieu C."/>
            <person name="Desvignes T."/>
            <person name="Floi Bucao C."/>
            <person name="Jouanno E."/>
            <person name="Wen M."/>
            <person name="Mejri S."/>
            <person name="Dirks R."/>
            <person name="Jansen H."/>
            <person name="Henkel C."/>
            <person name="Chen W.J."/>
            <person name="Zahm M."/>
            <person name="Cabau C."/>
            <person name="Klopp C."/>
            <person name="Thompson A.W."/>
            <person name="Robinson-Rechavi M."/>
            <person name="Braasch I."/>
            <person name="Lecointre G."/>
            <person name="Bobe J."/>
            <person name="Postlethwait J.H."/>
            <person name="Berthelot C."/>
            <person name="Roest Crollius H."/>
            <person name="Guiguen Y."/>
        </authorList>
    </citation>
    <scope>NUCLEOTIDE SEQUENCE</scope>
    <source>
        <strain evidence="20">WJC10195</strain>
    </source>
</reference>
<evidence type="ECO:0000256" key="11">
    <source>
        <dbReference type="ARBA" id="ARBA00023130"/>
    </source>
</evidence>
<dbReference type="Proteomes" id="UP001152622">
    <property type="component" value="Chromosome 4"/>
</dbReference>
<dbReference type="OrthoDB" id="5950457at2759"/>
<keyword evidence="13" id="KW-1015">Disulfide bond</keyword>
<comment type="function">
    <text evidence="17">Pore-forming protein that plays a central role in antigen cross-presentation in dendritic cells by mediating delivery of antigens for cross-presentation. Dendritic cells bridge innate and adaptive immunity by capturing exogenous antigens on MHC class-I molecules and presenting them to naive CD8(+) T-cells. Acts by forming a pore in antigen-containing compartments, promoting the release of antigens into the cytosol, enabling generation of MHCI:peptide complexes and T-cell priming.</text>
</comment>
<evidence type="ECO:0000256" key="14">
    <source>
        <dbReference type="ARBA" id="ARBA00023180"/>
    </source>
</evidence>
<dbReference type="GO" id="GO:0002250">
    <property type="term" value="P:adaptive immune response"/>
    <property type="evidence" value="ECO:0007669"/>
    <property type="project" value="UniProtKB-KW"/>
</dbReference>
<dbReference type="PANTHER" id="PTHR31463">
    <property type="entry name" value="MACROPHAGE-EXPRESSED GENE 1 PROTEIN"/>
    <property type="match status" value="1"/>
</dbReference>
<evidence type="ECO:0000256" key="17">
    <source>
        <dbReference type="ARBA" id="ARBA00045657"/>
    </source>
</evidence>
<evidence type="ECO:0000256" key="4">
    <source>
        <dbReference type="ARBA" id="ARBA00022452"/>
    </source>
</evidence>
<evidence type="ECO:0000256" key="8">
    <source>
        <dbReference type="ARBA" id="ARBA00022843"/>
    </source>
</evidence>
<sequence>MGRVMDINYSLCQTTDDGAYLLPNEVFTIPEKSTKVEINSEIIKSWVEQSSSTARSINVDVKFIPELHGKFSVENQRMKRHQVKKDSSTSRTEVRNLLYDVKVRPVFTLDPTFKSQVTDIASALENNDTRSASFLSETLVLDYGTHVLTSVLAGASLMKEDYISTSFVRKSEERSISVSTSASFFEMVDFGLDFSSKNQLDNTYKDSTTHSLMLSQGGIPFYPGITLQKWQESLGNNLVAQDRSAILRYYTVNSHPGCTNPGSPNYNYQANIDDQSCDGLTENLNLGGVFQRCTPLTNDQDTQELCQTLTQKNPMTGAMTCEPPYKQTRLRTEVKEQGQSRIECRRKCRTCNLFFKCCKNECGEVYRVQRARVDTYWCAADNLTVPRTPGFLFGGFYGPELVNTLTRSKSCPSAFIPYTLLSDGLKICLSSSYEAAARFAVPFGGLISCEAGNPMAGGLSRCPAGFTQHSAGVSDGCELLFCVRSGSFSQGELPKIHLPPFTRRPLTSETGTETVAVVTERGGTWVRAAGTQQWTRASGEEAQRIAEDFTSSGAPGERWTSTLLLTILLSTLVAIL</sequence>
<proteinExistence type="inferred from homology"/>
<dbReference type="Pfam" id="PF01823">
    <property type="entry name" value="MACPF"/>
    <property type="match status" value="1"/>
</dbReference>
<evidence type="ECO:0000256" key="2">
    <source>
        <dbReference type="ARBA" id="ARBA00007256"/>
    </source>
</evidence>
<evidence type="ECO:0000256" key="10">
    <source>
        <dbReference type="ARBA" id="ARBA00022989"/>
    </source>
</evidence>
<accession>A0A9Q1J244</accession>
<dbReference type="GO" id="GO:0045087">
    <property type="term" value="P:innate immune response"/>
    <property type="evidence" value="ECO:0007669"/>
    <property type="project" value="UniProtKB-KW"/>
</dbReference>
<evidence type="ECO:0000256" key="16">
    <source>
        <dbReference type="ARBA" id="ARBA00030728"/>
    </source>
</evidence>